<dbReference type="Gene3D" id="3.50.50.60">
    <property type="entry name" value="FAD/NAD(P)-binding domain"/>
    <property type="match status" value="1"/>
</dbReference>
<accession>A0ABV4UT73</accession>
<gene>
    <name evidence="3" type="ORF">ACEU3E_00340</name>
</gene>
<evidence type="ECO:0000313" key="4">
    <source>
        <dbReference type="Proteomes" id="UP001575622"/>
    </source>
</evidence>
<dbReference type="GO" id="GO:0016491">
    <property type="term" value="F:oxidoreductase activity"/>
    <property type="evidence" value="ECO:0007669"/>
    <property type="project" value="UniProtKB-KW"/>
</dbReference>
<evidence type="ECO:0000259" key="2">
    <source>
        <dbReference type="Pfam" id="PF01266"/>
    </source>
</evidence>
<dbReference type="EC" id="1.-.-.-" evidence="3"/>
<dbReference type="RefSeq" id="WP_373947760.1">
    <property type="nucleotide sequence ID" value="NZ_JBHDLN010000001.1"/>
</dbReference>
<organism evidence="3 4">
    <name type="scientific">Paenibacillus oleatilyticus</name>
    <dbReference type="NCBI Taxonomy" id="2594886"/>
    <lineage>
        <taxon>Bacteria</taxon>
        <taxon>Bacillati</taxon>
        <taxon>Bacillota</taxon>
        <taxon>Bacilli</taxon>
        <taxon>Bacillales</taxon>
        <taxon>Paenibacillaceae</taxon>
        <taxon>Paenibacillus</taxon>
    </lineage>
</organism>
<dbReference type="EMBL" id="JBHDLN010000001">
    <property type="protein sequence ID" value="MFB0840609.1"/>
    <property type="molecule type" value="Genomic_DNA"/>
</dbReference>
<sequence>MDYDRWDREAYYDEIKKEGARVVGVYTSDGFIEADVIVLATGTALPELCKPLGFDVPVAPSPSILIRMKSKEKLIHTLISNSKFEVRQLTDTTLIAAEDYMDESEENGPDAIGKRAFKILRRHLKGGETLELESIKVGMRPMPEDGYPIIGFHDRIKGLYLAVMHSAITLAPVISRLASNEIIDNVQMKELESCRLSRFSFSDRT</sequence>
<keyword evidence="1 3" id="KW-0560">Oxidoreductase</keyword>
<feature type="domain" description="FAD dependent oxidoreductase" evidence="2">
    <location>
        <begin position="14"/>
        <end position="179"/>
    </location>
</feature>
<comment type="caution">
    <text evidence="3">The sequence shown here is derived from an EMBL/GenBank/DDBJ whole genome shotgun (WGS) entry which is preliminary data.</text>
</comment>
<dbReference type="InterPro" id="IPR006076">
    <property type="entry name" value="FAD-dep_OxRdtase"/>
</dbReference>
<dbReference type="PANTHER" id="PTHR13847">
    <property type="entry name" value="SARCOSINE DEHYDROGENASE-RELATED"/>
    <property type="match status" value="1"/>
</dbReference>
<name>A0ABV4UT73_9BACL</name>
<dbReference type="SUPFAM" id="SSF51905">
    <property type="entry name" value="FAD/NAD(P)-binding domain"/>
    <property type="match status" value="1"/>
</dbReference>
<dbReference type="PANTHER" id="PTHR13847:SF289">
    <property type="entry name" value="GLYCINE OXIDASE"/>
    <property type="match status" value="1"/>
</dbReference>
<dbReference type="InterPro" id="IPR036188">
    <property type="entry name" value="FAD/NAD-bd_sf"/>
</dbReference>
<protein>
    <submittedName>
        <fullName evidence="3">NAD(P)/FAD-dependent oxidoreductase</fullName>
        <ecNumber evidence="3">1.-.-.-</ecNumber>
    </submittedName>
</protein>
<keyword evidence="4" id="KW-1185">Reference proteome</keyword>
<reference evidence="3 4" key="1">
    <citation type="submission" date="2024-09" db="EMBL/GenBank/DDBJ databases">
        <authorList>
            <person name="Makale K.P.P."/>
            <person name="Makhzoum A."/>
            <person name="Rantong G."/>
            <person name="Rahube T.O."/>
        </authorList>
    </citation>
    <scope>NUCLEOTIDE SEQUENCE [LARGE SCALE GENOMIC DNA]</scope>
    <source>
        <strain evidence="3 4">KM_D13</strain>
    </source>
</reference>
<proteinExistence type="predicted"/>
<dbReference type="Gene3D" id="3.30.9.10">
    <property type="entry name" value="D-Amino Acid Oxidase, subunit A, domain 2"/>
    <property type="match status" value="1"/>
</dbReference>
<dbReference type="Pfam" id="PF01266">
    <property type="entry name" value="DAO"/>
    <property type="match status" value="1"/>
</dbReference>
<dbReference type="Proteomes" id="UP001575622">
    <property type="component" value="Unassembled WGS sequence"/>
</dbReference>
<evidence type="ECO:0000256" key="1">
    <source>
        <dbReference type="ARBA" id="ARBA00023002"/>
    </source>
</evidence>
<evidence type="ECO:0000313" key="3">
    <source>
        <dbReference type="EMBL" id="MFB0840609.1"/>
    </source>
</evidence>